<dbReference type="EMBL" id="JASCZI010000829">
    <property type="protein sequence ID" value="MED6113519.1"/>
    <property type="molecule type" value="Genomic_DNA"/>
</dbReference>
<protein>
    <submittedName>
        <fullName evidence="2">Uncharacterized protein</fullName>
    </submittedName>
</protein>
<feature type="compositionally biased region" description="Acidic residues" evidence="1">
    <location>
        <begin position="61"/>
        <end position="75"/>
    </location>
</feature>
<gene>
    <name evidence="2" type="ORF">PIB30_071555</name>
</gene>
<feature type="region of interest" description="Disordered" evidence="1">
    <location>
        <begin position="1"/>
        <end position="112"/>
    </location>
</feature>
<evidence type="ECO:0000313" key="3">
    <source>
        <dbReference type="Proteomes" id="UP001341840"/>
    </source>
</evidence>
<proteinExistence type="predicted"/>
<organism evidence="2 3">
    <name type="scientific">Stylosanthes scabra</name>
    <dbReference type="NCBI Taxonomy" id="79078"/>
    <lineage>
        <taxon>Eukaryota</taxon>
        <taxon>Viridiplantae</taxon>
        <taxon>Streptophyta</taxon>
        <taxon>Embryophyta</taxon>
        <taxon>Tracheophyta</taxon>
        <taxon>Spermatophyta</taxon>
        <taxon>Magnoliopsida</taxon>
        <taxon>eudicotyledons</taxon>
        <taxon>Gunneridae</taxon>
        <taxon>Pentapetalae</taxon>
        <taxon>rosids</taxon>
        <taxon>fabids</taxon>
        <taxon>Fabales</taxon>
        <taxon>Fabaceae</taxon>
        <taxon>Papilionoideae</taxon>
        <taxon>50 kb inversion clade</taxon>
        <taxon>dalbergioids sensu lato</taxon>
        <taxon>Dalbergieae</taxon>
        <taxon>Pterocarpus clade</taxon>
        <taxon>Stylosanthes</taxon>
    </lineage>
</organism>
<feature type="compositionally biased region" description="Acidic residues" evidence="1">
    <location>
        <begin position="82"/>
        <end position="112"/>
    </location>
</feature>
<reference evidence="2 3" key="1">
    <citation type="journal article" date="2023" name="Plants (Basel)">
        <title>Bridging the Gap: Combining Genomics and Transcriptomics Approaches to Understand Stylosanthes scabra, an Orphan Legume from the Brazilian Caatinga.</title>
        <authorList>
            <person name="Ferreira-Neto J.R.C."/>
            <person name="da Silva M.D."/>
            <person name="Binneck E."/>
            <person name="de Melo N.F."/>
            <person name="da Silva R.H."/>
            <person name="de Melo A.L.T.M."/>
            <person name="Pandolfi V."/>
            <person name="Bustamante F.O."/>
            <person name="Brasileiro-Vidal A.C."/>
            <person name="Benko-Iseppon A.M."/>
        </authorList>
    </citation>
    <scope>NUCLEOTIDE SEQUENCE [LARGE SCALE GENOMIC DNA]</scope>
    <source>
        <tissue evidence="2">Leaves</tissue>
    </source>
</reference>
<dbReference type="Proteomes" id="UP001341840">
    <property type="component" value="Unassembled WGS sequence"/>
</dbReference>
<accession>A0ABU6QP74</accession>
<sequence length="112" mass="12435">MRTQASPPSPSRSRSPNKCSMRLVTKGGPSTIAPTDCTPIAISSDSEPEPKLEDAIHEVVEIDEDHEEDPEEGPEEAPRDAEVEEEPVENPEEEEEGVEEHFSDEDNYADYL</sequence>
<comment type="caution">
    <text evidence="2">The sequence shown here is derived from an EMBL/GenBank/DDBJ whole genome shotgun (WGS) entry which is preliminary data.</text>
</comment>
<name>A0ABU6QP74_9FABA</name>
<keyword evidence="3" id="KW-1185">Reference proteome</keyword>
<evidence type="ECO:0000256" key="1">
    <source>
        <dbReference type="SAM" id="MobiDB-lite"/>
    </source>
</evidence>
<evidence type="ECO:0000313" key="2">
    <source>
        <dbReference type="EMBL" id="MED6113519.1"/>
    </source>
</evidence>
<feature type="compositionally biased region" description="Basic and acidic residues" evidence="1">
    <location>
        <begin position="48"/>
        <end position="60"/>
    </location>
</feature>